<evidence type="ECO:0000313" key="1">
    <source>
        <dbReference type="EMBL" id="CAF2153946.1"/>
    </source>
</evidence>
<dbReference type="EMBL" id="CAJOBG010009650">
    <property type="protein sequence ID" value="CAF4270616.1"/>
    <property type="molecule type" value="Genomic_DNA"/>
</dbReference>
<protein>
    <submittedName>
        <fullName evidence="2">Uncharacterized protein</fullName>
    </submittedName>
</protein>
<reference evidence="2" key="1">
    <citation type="submission" date="2021-02" db="EMBL/GenBank/DDBJ databases">
        <authorList>
            <person name="Nowell W R."/>
        </authorList>
    </citation>
    <scope>NUCLEOTIDE SEQUENCE</scope>
</reference>
<comment type="caution">
    <text evidence="2">The sequence shown here is derived from an EMBL/GenBank/DDBJ whole genome shotgun (WGS) entry which is preliminary data.</text>
</comment>
<evidence type="ECO:0000313" key="2">
    <source>
        <dbReference type="EMBL" id="CAF4270616.1"/>
    </source>
</evidence>
<dbReference type="Proteomes" id="UP000663856">
    <property type="component" value="Unassembled WGS sequence"/>
</dbReference>
<organism evidence="2 3">
    <name type="scientific">Rotaria magnacalcarata</name>
    <dbReference type="NCBI Taxonomy" id="392030"/>
    <lineage>
        <taxon>Eukaryota</taxon>
        <taxon>Metazoa</taxon>
        <taxon>Spiralia</taxon>
        <taxon>Gnathifera</taxon>
        <taxon>Rotifera</taxon>
        <taxon>Eurotatoria</taxon>
        <taxon>Bdelloidea</taxon>
        <taxon>Philodinida</taxon>
        <taxon>Philodinidae</taxon>
        <taxon>Rotaria</taxon>
    </lineage>
</organism>
<dbReference type="Proteomes" id="UP000663866">
    <property type="component" value="Unassembled WGS sequence"/>
</dbReference>
<proteinExistence type="predicted"/>
<gene>
    <name evidence="2" type="ORF">OVN521_LOCUS30067</name>
    <name evidence="1" type="ORF">WKI299_LOCUS30862</name>
</gene>
<keyword evidence="3" id="KW-1185">Reference proteome</keyword>
<dbReference type="AlphaFoldDB" id="A0A820G044"/>
<accession>A0A820G044</accession>
<sequence length="116" mass="12721">MDNISTVDTTAPSVELLSNPSFEDSTTSIPSWVTWCSSHCQFGTSGQIVSGGGCYLGTGNCFVSSCLGGGIEFLGHYFLLHLALFITYHLWFHSQDQLVIIILCYMLTYSDHCKPV</sequence>
<evidence type="ECO:0000313" key="3">
    <source>
        <dbReference type="Proteomes" id="UP000663866"/>
    </source>
</evidence>
<dbReference type="EMBL" id="CAJNRF010014051">
    <property type="protein sequence ID" value="CAF2153946.1"/>
    <property type="molecule type" value="Genomic_DNA"/>
</dbReference>
<name>A0A820G044_9BILA</name>